<dbReference type="Pfam" id="PF06342">
    <property type="entry name" value="DUF1057"/>
    <property type="match status" value="1"/>
</dbReference>
<dbReference type="Gene3D" id="3.40.50.1820">
    <property type="entry name" value="alpha/beta hydrolase"/>
    <property type="match status" value="1"/>
</dbReference>
<organism evidence="1 2">
    <name type="scientific">Caenorhabditis angaria</name>
    <dbReference type="NCBI Taxonomy" id="860376"/>
    <lineage>
        <taxon>Eukaryota</taxon>
        <taxon>Metazoa</taxon>
        <taxon>Ecdysozoa</taxon>
        <taxon>Nematoda</taxon>
        <taxon>Chromadorea</taxon>
        <taxon>Rhabditida</taxon>
        <taxon>Rhabditina</taxon>
        <taxon>Rhabditomorpha</taxon>
        <taxon>Rhabditoidea</taxon>
        <taxon>Rhabditidae</taxon>
        <taxon>Peloderinae</taxon>
        <taxon>Caenorhabditis</taxon>
    </lineage>
</organism>
<evidence type="ECO:0000313" key="1">
    <source>
        <dbReference type="EMBL" id="CAI5451290.1"/>
    </source>
</evidence>
<dbReference type="EMBL" id="CANHGI010000005">
    <property type="protein sequence ID" value="CAI5451290.1"/>
    <property type="molecule type" value="Genomic_DNA"/>
</dbReference>
<dbReference type="AlphaFoldDB" id="A0A9P1IU72"/>
<evidence type="ECO:0008006" key="3">
    <source>
        <dbReference type="Google" id="ProtNLM"/>
    </source>
</evidence>
<protein>
    <recommendedName>
        <fullName evidence="3">AB hydrolase-1 domain-containing protein</fullName>
    </recommendedName>
</protein>
<dbReference type="PANTHER" id="PTHR47533:SF4">
    <property type="entry name" value="AB HYDROLASE-1 DOMAIN-CONTAINING PROTEIN"/>
    <property type="match status" value="1"/>
</dbReference>
<dbReference type="InterPro" id="IPR029058">
    <property type="entry name" value="AB_hydrolase_fold"/>
</dbReference>
<accession>A0A9P1IU72</accession>
<dbReference type="OrthoDB" id="6431331at2759"/>
<gene>
    <name evidence="1" type="ORF">CAMP_LOCUS13927</name>
</gene>
<dbReference type="SUPFAM" id="SSF53474">
    <property type="entry name" value="alpha/beta-Hydrolases"/>
    <property type="match status" value="1"/>
</dbReference>
<dbReference type="InterPro" id="IPR010463">
    <property type="entry name" value="DUF1057"/>
</dbReference>
<reference evidence="1" key="1">
    <citation type="submission" date="2022-11" db="EMBL/GenBank/DDBJ databases">
        <authorList>
            <person name="Kikuchi T."/>
        </authorList>
    </citation>
    <scope>NUCLEOTIDE SEQUENCE</scope>
    <source>
        <strain evidence="1">PS1010</strain>
    </source>
</reference>
<evidence type="ECO:0000313" key="2">
    <source>
        <dbReference type="Proteomes" id="UP001152747"/>
    </source>
</evidence>
<keyword evidence="2" id="KW-1185">Reference proteome</keyword>
<dbReference type="Proteomes" id="UP001152747">
    <property type="component" value="Unassembled WGS sequence"/>
</dbReference>
<comment type="caution">
    <text evidence="1">The sequence shown here is derived from an EMBL/GenBank/DDBJ whole genome shotgun (WGS) entry which is preliminary data.</text>
</comment>
<dbReference type="PANTHER" id="PTHR47533">
    <property type="entry name" value="PROTEIN CBG21859"/>
    <property type="match status" value="1"/>
</dbReference>
<proteinExistence type="predicted"/>
<name>A0A9P1IU72_9PELO</name>
<sequence>MADPKLFKKLVSFGKGHQVEAVYEDSLSSGSSIGTVISFHGSPGSHNDFKYIRENLETLGIRYIGLNYPGFSNTKSYPGQSFENDERQMYTDALLKEIDISGKIIYIGHSRGCENALQTAVENNAHGLVLCNPIGLRPHRGISPPQRLRNIERFYDTLPKFLADPFIFQLYKFVGFRPQNPEECISAFRTMNRVMLAGQLPFIEKLNELKTKVLFLYAGKDHLMEPEIMFEVLEKYKDLVDLKFDEEPEIEQVLESFEEHKGASVYIKKDNHFQNKFRADLISKTINSMLSPVVFVPQKNKL</sequence>